<dbReference type="Pfam" id="PF00072">
    <property type="entry name" value="Response_reg"/>
    <property type="match status" value="2"/>
</dbReference>
<gene>
    <name evidence="14" type="ORF">FTUN_2624</name>
</gene>
<feature type="domain" description="Histidine kinase" evidence="11">
    <location>
        <begin position="333"/>
        <end position="559"/>
    </location>
</feature>
<feature type="domain" description="Response regulatory" evidence="12">
    <location>
        <begin position="583"/>
        <end position="698"/>
    </location>
</feature>
<reference evidence="15" key="1">
    <citation type="submission" date="2020-05" db="EMBL/GenBank/DDBJ databases">
        <title>Frigoriglobus tundricola gen. nov., sp. nov., a psychrotolerant cellulolytic planctomycete of the family Gemmataceae with two divergent copies of 16S rRNA gene.</title>
        <authorList>
            <person name="Kulichevskaya I.S."/>
            <person name="Ivanova A.A."/>
            <person name="Naumoff D.G."/>
            <person name="Beletsky A.V."/>
            <person name="Rijpstra W.I.C."/>
            <person name="Sinninghe Damste J.S."/>
            <person name="Mardanov A.V."/>
            <person name="Ravin N.V."/>
            <person name="Dedysh S.N."/>
        </authorList>
    </citation>
    <scope>NUCLEOTIDE SEQUENCE [LARGE SCALE GENOMIC DNA]</scope>
    <source>
        <strain evidence="15">PL17</strain>
    </source>
</reference>
<dbReference type="InterPro" id="IPR000700">
    <property type="entry name" value="PAS-assoc_C"/>
</dbReference>
<dbReference type="InterPro" id="IPR011006">
    <property type="entry name" value="CheY-like_superfamily"/>
</dbReference>
<evidence type="ECO:0000256" key="4">
    <source>
        <dbReference type="ARBA" id="ARBA00022679"/>
    </source>
</evidence>
<dbReference type="InterPro" id="IPR013655">
    <property type="entry name" value="PAS_fold_3"/>
</dbReference>
<evidence type="ECO:0000256" key="3">
    <source>
        <dbReference type="ARBA" id="ARBA00022553"/>
    </source>
</evidence>
<evidence type="ECO:0000256" key="9">
    <source>
        <dbReference type="SAM" id="Coils"/>
    </source>
</evidence>
<dbReference type="CDD" id="cd00130">
    <property type="entry name" value="PAS"/>
    <property type="match status" value="1"/>
</dbReference>
<keyword evidence="6" id="KW-0902">Two-component regulatory system</keyword>
<dbReference type="InterPro" id="IPR005467">
    <property type="entry name" value="His_kinase_dom"/>
</dbReference>
<feature type="coiled-coil region" evidence="9">
    <location>
        <begin position="160"/>
        <end position="198"/>
    </location>
</feature>
<keyword evidence="9" id="KW-0175">Coiled coil</keyword>
<dbReference type="Pfam" id="PF00512">
    <property type="entry name" value="HisKA"/>
    <property type="match status" value="1"/>
</dbReference>
<evidence type="ECO:0000256" key="7">
    <source>
        <dbReference type="ARBA" id="ARBA00023136"/>
    </source>
</evidence>
<dbReference type="InterPro" id="IPR036890">
    <property type="entry name" value="HATPase_C_sf"/>
</dbReference>
<dbReference type="InterPro" id="IPR004358">
    <property type="entry name" value="Sig_transdc_His_kin-like_C"/>
</dbReference>
<dbReference type="NCBIfam" id="TIGR00229">
    <property type="entry name" value="sensory_box"/>
    <property type="match status" value="1"/>
</dbReference>
<evidence type="ECO:0000313" key="15">
    <source>
        <dbReference type="Proteomes" id="UP000503447"/>
    </source>
</evidence>
<dbReference type="Gene3D" id="3.30.450.20">
    <property type="entry name" value="PAS domain"/>
    <property type="match status" value="1"/>
</dbReference>
<dbReference type="SUPFAM" id="SSF47384">
    <property type="entry name" value="Homodimeric domain of signal transducing histidine kinase"/>
    <property type="match status" value="1"/>
</dbReference>
<dbReference type="InterPro" id="IPR036097">
    <property type="entry name" value="HisK_dim/P_sf"/>
</dbReference>
<evidence type="ECO:0000256" key="6">
    <source>
        <dbReference type="ARBA" id="ARBA00023012"/>
    </source>
</evidence>
<dbReference type="InterPro" id="IPR035965">
    <property type="entry name" value="PAS-like_dom_sf"/>
</dbReference>
<evidence type="ECO:0000259" key="11">
    <source>
        <dbReference type="PROSITE" id="PS50109"/>
    </source>
</evidence>
<dbReference type="FunFam" id="1.10.287.130:FF:000001">
    <property type="entry name" value="Two-component sensor histidine kinase"/>
    <property type="match status" value="1"/>
</dbReference>
<dbReference type="InterPro" id="IPR003594">
    <property type="entry name" value="HATPase_dom"/>
</dbReference>
<sequence length="703" mass="76777">MSTTTPGGPTGPRPPAPAEPAGAEPINILIVDDEPKNLTVLETVLNDPAYRLVRAGSADQALLALVVEEFALLILDVRMPGMTGFELAKMIKERKKTARVPIIFLTAYYNEDQHVLEGYGTGAVDYLHKPVNPAVLRSKVAVFADLHRKTREVGAANRALLAEVTERRRAEERLRELNDTLEERVAERTEALRESETRMRLAQDAARIGTFDWNVQTGAYVWTPELEAMYGLPPGGFGGTPAAWEQLLHAEDRAEAVRLVARAFETGLPVEGEWRVPWPDGSVHWLMSRFQVFKSATGAPLRMTGVNIDITRRKQAEEVLRASDRQKNEFLSMLAHELRNPLAPIRNATEVLKQCGADPGRLRWAHGVIDRQLAHLVRLVDDLLDVSRITLGKIRLSVEPTELEAVLGQAVEAVRPLVDKFGHHLEVALPPHPVHLRGDPTRLVQVFVNLLTNAAKYTEAGGHIRLAAARTDPGAEPGGVPAVRVRVRDTGIGIAPDLLPSVFDLFTQASRSLDRSQGGLGVGLTLVRRLVELHGGTVEAHSDGVGRGSEFTVTLPVPDVQGTDERPSGAERIEPRADPGPLRVVVIDDNVDGAESLADLIGLLGHEVRIAHDGAAGIGLVRDFEPDIVLLDIGLPGMDGYEVARRLRRDAATRAVLVTLSGYGREEDRTLSREAGCKQHFVKPVDLGTLQTIFSTIRPAARV</sequence>
<evidence type="ECO:0000259" key="12">
    <source>
        <dbReference type="PROSITE" id="PS50110"/>
    </source>
</evidence>
<name>A0A6M5YME5_9BACT</name>
<feature type="modified residue" description="4-aspartylphosphate" evidence="8">
    <location>
        <position position="632"/>
    </location>
</feature>
<feature type="domain" description="PAC" evidence="13">
    <location>
        <begin position="270"/>
        <end position="322"/>
    </location>
</feature>
<dbReference type="Proteomes" id="UP000503447">
    <property type="component" value="Chromosome"/>
</dbReference>
<dbReference type="PANTHER" id="PTHR43547">
    <property type="entry name" value="TWO-COMPONENT HISTIDINE KINASE"/>
    <property type="match status" value="1"/>
</dbReference>
<dbReference type="InterPro" id="IPR000014">
    <property type="entry name" value="PAS"/>
</dbReference>
<keyword evidence="15" id="KW-1185">Reference proteome</keyword>
<dbReference type="CDD" id="cd17580">
    <property type="entry name" value="REC_2_DhkD-like"/>
    <property type="match status" value="1"/>
</dbReference>
<dbReference type="InterPro" id="IPR003661">
    <property type="entry name" value="HisK_dim/P_dom"/>
</dbReference>
<feature type="modified residue" description="4-aspartylphosphate" evidence="8">
    <location>
        <position position="76"/>
    </location>
</feature>
<dbReference type="AlphaFoldDB" id="A0A6M5YME5"/>
<evidence type="ECO:0000259" key="13">
    <source>
        <dbReference type="PROSITE" id="PS50113"/>
    </source>
</evidence>
<dbReference type="GO" id="GO:0000155">
    <property type="term" value="F:phosphorelay sensor kinase activity"/>
    <property type="evidence" value="ECO:0007669"/>
    <property type="project" value="InterPro"/>
</dbReference>
<dbReference type="Pfam" id="PF08447">
    <property type="entry name" value="PAS_3"/>
    <property type="match status" value="1"/>
</dbReference>
<comment type="catalytic activity">
    <reaction evidence="1">
        <text>ATP + protein L-histidine = ADP + protein N-phospho-L-histidine.</text>
        <dbReference type="EC" id="2.7.13.3"/>
    </reaction>
</comment>
<dbReference type="SUPFAM" id="SSF52172">
    <property type="entry name" value="CheY-like"/>
    <property type="match status" value="2"/>
</dbReference>
<dbReference type="CDD" id="cd00082">
    <property type="entry name" value="HisKA"/>
    <property type="match status" value="1"/>
</dbReference>
<dbReference type="PROSITE" id="PS50109">
    <property type="entry name" value="HIS_KIN"/>
    <property type="match status" value="1"/>
</dbReference>
<dbReference type="FunFam" id="3.30.565.10:FF:000006">
    <property type="entry name" value="Sensor histidine kinase WalK"/>
    <property type="match status" value="1"/>
</dbReference>
<dbReference type="SMART" id="SM00387">
    <property type="entry name" value="HATPase_c"/>
    <property type="match status" value="1"/>
</dbReference>
<dbReference type="PRINTS" id="PR00344">
    <property type="entry name" value="BCTRLSENSOR"/>
</dbReference>
<dbReference type="EC" id="2.7.13.3" evidence="2"/>
<evidence type="ECO:0000256" key="5">
    <source>
        <dbReference type="ARBA" id="ARBA00022777"/>
    </source>
</evidence>
<dbReference type="KEGG" id="ftj:FTUN_2624"/>
<evidence type="ECO:0000256" key="10">
    <source>
        <dbReference type="SAM" id="MobiDB-lite"/>
    </source>
</evidence>
<evidence type="ECO:0000256" key="1">
    <source>
        <dbReference type="ARBA" id="ARBA00000085"/>
    </source>
</evidence>
<dbReference type="SMART" id="SM00388">
    <property type="entry name" value="HisKA"/>
    <property type="match status" value="1"/>
</dbReference>
<keyword evidence="3 8" id="KW-0597">Phosphoprotein</keyword>
<dbReference type="SUPFAM" id="SSF55874">
    <property type="entry name" value="ATPase domain of HSP90 chaperone/DNA topoisomerase II/histidine kinase"/>
    <property type="match status" value="1"/>
</dbReference>
<protein>
    <recommendedName>
        <fullName evidence="2">histidine kinase</fullName>
        <ecNumber evidence="2">2.7.13.3</ecNumber>
    </recommendedName>
</protein>
<dbReference type="Gene3D" id="2.10.70.100">
    <property type="match status" value="1"/>
</dbReference>
<dbReference type="InterPro" id="IPR001789">
    <property type="entry name" value="Sig_transdc_resp-reg_receiver"/>
</dbReference>
<keyword evidence="7" id="KW-0472">Membrane</keyword>
<keyword evidence="5 14" id="KW-0418">Kinase</keyword>
<dbReference type="Pfam" id="PF02518">
    <property type="entry name" value="HATPase_c"/>
    <property type="match status" value="1"/>
</dbReference>
<feature type="compositionally biased region" description="Pro residues" evidence="10">
    <location>
        <begin position="9"/>
        <end position="18"/>
    </location>
</feature>
<dbReference type="PANTHER" id="PTHR43547:SF2">
    <property type="entry name" value="HYBRID SIGNAL TRANSDUCTION HISTIDINE KINASE C"/>
    <property type="match status" value="1"/>
</dbReference>
<feature type="region of interest" description="Disordered" evidence="10">
    <location>
        <begin position="1"/>
        <end position="22"/>
    </location>
</feature>
<dbReference type="EMBL" id="CP053452">
    <property type="protein sequence ID" value="QJW95098.1"/>
    <property type="molecule type" value="Genomic_DNA"/>
</dbReference>
<proteinExistence type="predicted"/>
<accession>A0A6M5YME5</accession>
<evidence type="ECO:0000256" key="2">
    <source>
        <dbReference type="ARBA" id="ARBA00012438"/>
    </source>
</evidence>
<dbReference type="SMART" id="SM00448">
    <property type="entry name" value="REC"/>
    <property type="match status" value="2"/>
</dbReference>
<dbReference type="Gene3D" id="3.30.565.10">
    <property type="entry name" value="Histidine kinase-like ATPase, C-terminal domain"/>
    <property type="match status" value="1"/>
</dbReference>
<dbReference type="Gene3D" id="3.40.50.2300">
    <property type="match status" value="2"/>
</dbReference>
<keyword evidence="4" id="KW-0808">Transferase</keyword>
<evidence type="ECO:0000256" key="8">
    <source>
        <dbReference type="PROSITE-ProRule" id="PRU00169"/>
    </source>
</evidence>
<evidence type="ECO:0000313" key="14">
    <source>
        <dbReference type="EMBL" id="QJW95098.1"/>
    </source>
</evidence>
<dbReference type="SUPFAM" id="SSF55785">
    <property type="entry name" value="PYP-like sensor domain (PAS domain)"/>
    <property type="match status" value="1"/>
</dbReference>
<dbReference type="RefSeq" id="WP_171470960.1">
    <property type="nucleotide sequence ID" value="NZ_CP053452.2"/>
</dbReference>
<dbReference type="PROSITE" id="PS50110">
    <property type="entry name" value="RESPONSE_REGULATORY"/>
    <property type="match status" value="2"/>
</dbReference>
<dbReference type="PROSITE" id="PS50113">
    <property type="entry name" value="PAC"/>
    <property type="match status" value="1"/>
</dbReference>
<organism evidence="14 15">
    <name type="scientific">Frigoriglobus tundricola</name>
    <dbReference type="NCBI Taxonomy" id="2774151"/>
    <lineage>
        <taxon>Bacteria</taxon>
        <taxon>Pseudomonadati</taxon>
        <taxon>Planctomycetota</taxon>
        <taxon>Planctomycetia</taxon>
        <taxon>Gemmatales</taxon>
        <taxon>Gemmataceae</taxon>
        <taxon>Frigoriglobus</taxon>
    </lineage>
</organism>
<feature type="domain" description="Response regulatory" evidence="12">
    <location>
        <begin position="27"/>
        <end position="144"/>
    </location>
</feature>
<dbReference type="Gene3D" id="1.10.287.130">
    <property type="match status" value="1"/>
</dbReference>